<organism evidence="1 2">
    <name type="scientific">Deinococcus ruber</name>
    <dbReference type="NCBI Taxonomy" id="1848197"/>
    <lineage>
        <taxon>Bacteria</taxon>
        <taxon>Thermotogati</taxon>
        <taxon>Deinococcota</taxon>
        <taxon>Deinococci</taxon>
        <taxon>Deinococcales</taxon>
        <taxon>Deinococcaceae</taxon>
        <taxon>Deinococcus</taxon>
    </lineage>
</organism>
<dbReference type="AlphaFoldDB" id="A0A918CNZ6"/>
<keyword evidence="2" id="KW-1185">Reference proteome</keyword>
<name>A0A918CNZ6_9DEIO</name>
<reference evidence="1" key="1">
    <citation type="journal article" date="2014" name="Int. J. Syst. Evol. Microbiol.">
        <title>Complete genome sequence of Corynebacterium casei LMG S-19264T (=DSM 44701T), isolated from a smear-ripened cheese.</title>
        <authorList>
            <consortium name="US DOE Joint Genome Institute (JGI-PGF)"/>
            <person name="Walter F."/>
            <person name="Albersmeier A."/>
            <person name="Kalinowski J."/>
            <person name="Ruckert C."/>
        </authorList>
    </citation>
    <scope>NUCLEOTIDE SEQUENCE</scope>
    <source>
        <strain evidence="1">JCM 31311</strain>
    </source>
</reference>
<reference evidence="1" key="2">
    <citation type="submission" date="2020-09" db="EMBL/GenBank/DDBJ databases">
        <authorList>
            <person name="Sun Q."/>
            <person name="Ohkuma M."/>
        </authorList>
    </citation>
    <scope>NUCLEOTIDE SEQUENCE</scope>
    <source>
        <strain evidence="1">JCM 31311</strain>
    </source>
</reference>
<evidence type="ECO:0000313" key="2">
    <source>
        <dbReference type="Proteomes" id="UP000603865"/>
    </source>
</evidence>
<comment type="caution">
    <text evidence="1">The sequence shown here is derived from an EMBL/GenBank/DDBJ whole genome shotgun (WGS) entry which is preliminary data.</text>
</comment>
<evidence type="ECO:0000313" key="1">
    <source>
        <dbReference type="EMBL" id="GGR33567.1"/>
    </source>
</evidence>
<proteinExistence type="predicted"/>
<accession>A0A918CNZ6</accession>
<dbReference type="EMBL" id="BMQL01000060">
    <property type="protein sequence ID" value="GGR33567.1"/>
    <property type="molecule type" value="Genomic_DNA"/>
</dbReference>
<protein>
    <submittedName>
        <fullName evidence="1">Uncharacterized protein</fullName>
    </submittedName>
</protein>
<sequence length="69" mass="7703">MLWGGPQIQAEGTIEVKTIPTQQVPISLTRLNVHLGYYIKSREVEVLIDHAVEAFQKQQLQPPLEGGHA</sequence>
<dbReference type="Proteomes" id="UP000603865">
    <property type="component" value="Unassembled WGS sequence"/>
</dbReference>
<gene>
    <name evidence="1" type="ORF">GCM10008957_49760</name>
</gene>